<dbReference type="EMBL" id="SEKV01000379">
    <property type="protein sequence ID" value="TFY58125.1"/>
    <property type="molecule type" value="Genomic_DNA"/>
</dbReference>
<comment type="caution">
    <text evidence="2">The sequence shown here is derived from an EMBL/GenBank/DDBJ whole genome shotgun (WGS) entry which is preliminary data.</text>
</comment>
<dbReference type="PANTHER" id="PTHR33050">
    <property type="entry name" value="REVERSE TRANSCRIPTASE DOMAIN-CONTAINING PROTEIN"/>
    <property type="match status" value="1"/>
</dbReference>
<organism evidence="2 3">
    <name type="scientific">Rhodofomes roseus</name>
    <dbReference type="NCBI Taxonomy" id="34475"/>
    <lineage>
        <taxon>Eukaryota</taxon>
        <taxon>Fungi</taxon>
        <taxon>Dikarya</taxon>
        <taxon>Basidiomycota</taxon>
        <taxon>Agaricomycotina</taxon>
        <taxon>Agaricomycetes</taxon>
        <taxon>Polyporales</taxon>
        <taxon>Rhodofomes</taxon>
    </lineage>
</organism>
<feature type="region of interest" description="Disordered" evidence="1">
    <location>
        <begin position="835"/>
        <end position="869"/>
    </location>
</feature>
<feature type="region of interest" description="Disordered" evidence="1">
    <location>
        <begin position="72"/>
        <end position="100"/>
    </location>
</feature>
<dbReference type="InterPro" id="IPR052055">
    <property type="entry name" value="Hepadnavirus_pol/RT"/>
</dbReference>
<gene>
    <name evidence="2" type="ORF">EVJ58_g6607</name>
</gene>
<dbReference type="PANTHER" id="PTHR33050:SF7">
    <property type="entry name" value="RIBONUCLEASE H"/>
    <property type="match status" value="1"/>
</dbReference>
<accession>A0A4Y9Y700</accession>
<dbReference type="AlphaFoldDB" id="A0A4Y9Y700"/>
<dbReference type="Proteomes" id="UP000298390">
    <property type="component" value="Unassembled WGS sequence"/>
</dbReference>
<proteinExistence type="predicted"/>
<evidence type="ECO:0000313" key="3">
    <source>
        <dbReference type="Proteomes" id="UP000298390"/>
    </source>
</evidence>
<evidence type="ECO:0000313" key="2">
    <source>
        <dbReference type="EMBL" id="TFY58125.1"/>
    </source>
</evidence>
<reference evidence="2 3" key="1">
    <citation type="submission" date="2019-01" db="EMBL/GenBank/DDBJ databases">
        <title>Genome sequencing of the rare red list fungi Fomitopsis rosea.</title>
        <authorList>
            <person name="Buettner E."/>
            <person name="Kellner H."/>
        </authorList>
    </citation>
    <scope>NUCLEOTIDE SEQUENCE [LARGE SCALE GENOMIC DNA]</scope>
    <source>
        <strain evidence="2 3">DSM 105464</strain>
    </source>
</reference>
<evidence type="ECO:0000256" key="1">
    <source>
        <dbReference type="SAM" id="MobiDB-lite"/>
    </source>
</evidence>
<protein>
    <submittedName>
        <fullName evidence="2">Uncharacterized protein</fullName>
    </submittedName>
</protein>
<name>A0A4Y9Y700_9APHY</name>
<dbReference type="STRING" id="34475.A0A4Y9Y700"/>
<sequence>MEHPRVQDPSGEVCPDYLGPAYAAIRQRMAANGGMTEAEVAQALKEGWQTEHEQRLEGWQLQVQADFAEAEAERGRQREEADAKLAEERRVREEEKQALEKKKPKLARMVPNMPPQNILQDRISDFAREKLAKLGYIEIDYFTAHSKEEATRHARTVADDAIMLVKGGRRRQLQFRPGGHGQDAEAELNTLPLWPREWRDQYAAFFLAIASHKDSQDPVGQGALMLYVDRVRREWHRRAIAKDVDDTVFDIGVFSKETYDECRTRVGNKRQKEAIDNNTGSIELHMDEFLRTITEEKQKQRMLGPFSQHELEAIIGPFQTSPLSIIPKPHKPGAFRLIQDFSFPRSPSHGYPSINQALHADDFPCTWGTFTAFSLLCYRLPPGSQAAVRDVAEAYRTVPLHPSQWPGTVIRASRGDDYLVDTAAAFGATPNAGVYGGVADAGTDIMRFTGIGPVSKWVDDHTFFRILREHIDAYNAERQEWRKQVAFHSGAHHEGGRLWYGGDVLPDGRVDEFVEDFEFPIRDLSSASPRSREDALFSSCLADIDAISAELGIPWQKEKDVPFATTFVFTGLLWDLDAKTVAIPRAKADKYRTAIATWRTSRTHVLEEVQKLYGKLLHASLVVPDGRSYLTNLESMLGIYHDNPFMPRTPPRGTVEDIEWWDATLTRTDLARPIPGPQPVRRLEAFSDASSGTGIAIVVNGHWRAWVLRDGWKRDGRDIAWAEAVGFELLVYCLTAFPSLPERARLFGDNNVVVNGWRNGRSRNRQVNAVIRRIHKATAGRGREFFLSYIPSADNPADAPSRGRYPPAAYLLPPVPVPDMVRPFLRDAIVEGPHRDEHAASFTRSRRGSGTSVEHRSAGSLADTDDSPADASWFFRAVPNWDD</sequence>